<dbReference type="AlphaFoldDB" id="A0A0F9AEK6"/>
<evidence type="ECO:0000313" key="1">
    <source>
        <dbReference type="EMBL" id="KKL07840.1"/>
    </source>
</evidence>
<comment type="caution">
    <text evidence="1">The sequence shown here is derived from an EMBL/GenBank/DDBJ whole genome shotgun (WGS) entry which is preliminary data.</text>
</comment>
<reference evidence="1" key="1">
    <citation type="journal article" date="2015" name="Nature">
        <title>Complex archaea that bridge the gap between prokaryotes and eukaryotes.</title>
        <authorList>
            <person name="Spang A."/>
            <person name="Saw J.H."/>
            <person name="Jorgensen S.L."/>
            <person name="Zaremba-Niedzwiedzka K."/>
            <person name="Martijn J."/>
            <person name="Lind A.E."/>
            <person name="van Eijk R."/>
            <person name="Schleper C."/>
            <person name="Guy L."/>
            <person name="Ettema T.J."/>
        </authorList>
    </citation>
    <scope>NUCLEOTIDE SEQUENCE</scope>
</reference>
<name>A0A0F9AEK6_9ZZZZ</name>
<organism evidence="1">
    <name type="scientific">marine sediment metagenome</name>
    <dbReference type="NCBI Taxonomy" id="412755"/>
    <lineage>
        <taxon>unclassified sequences</taxon>
        <taxon>metagenomes</taxon>
        <taxon>ecological metagenomes</taxon>
    </lineage>
</organism>
<accession>A0A0F9AEK6</accession>
<feature type="non-terminal residue" evidence="1">
    <location>
        <position position="1"/>
    </location>
</feature>
<gene>
    <name evidence="1" type="ORF">LCGC14_2581970</name>
</gene>
<feature type="non-terminal residue" evidence="1">
    <location>
        <position position="470"/>
    </location>
</feature>
<protein>
    <submittedName>
        <fullName evidence="1">Uncharacterized protein</fullName>
    </submittedName>
</protein>
<proteinExistence type="predicted"/>
<dbReference type="EMBL" id="LAZR01043126">
    <property type="protein sequence ID" value="KKL07840.1"/>
    <property type="molecule type" value="Genomic_DNA"/>
</dbReference>
<sequence length="470" mass="49437">IGAGLALHASGHINRQVIGTLTPAKDVGEDDTQLIADGDMIVGNLTAAGGYSYAGDLQVGGYSVTLLHPGVAKLYGATLEDGTLSSANGLQVQTGFANGVVGYGEVNSRVDFVNGGWAINFSPNGEPLNMNGIVSGSPQFFGSVLLDLGALLPNSRMVPSKGDKGGMNAVVFNGGTTPNVLVKANGPRGFPSNGDAWDEPANRDYQQYFAAAMEFPTPFGVIREDTTIVQGSLTFEPVDGFTPGPGEEFEIFQSVDANGFGGGTFMGWFDPVTLIGMNAGTEMDQWDWRFELAEGSASVDEGWLSATLFMHSDIVIPDLLLPLETVLGDAVPGNHQAYVDAIGPIGDWAPESMHFEINTTKATVETALYVADGAYLAGLTPTDGLEGLLYESADGLFNGFTLAVAPDPSYDLYLWDGADWALEGTVDVGTAVDFANDFGAAQSAFLIWGVDLDSDPALFAQEYAFEVDLD</sequence>